<reference evidence="4 5" key="1">
    <citation type="submission" date="2014-06" db="EMBL/GenBank/DDBJ databases">
        <title>The Genome of the Aflatoxigenic Filamentous Fungus Aspergillus nomius.</title>
        <authorList>
            <person name="Moore M.G."/>
            <person name="Shannon B.M."/>
            <person name="Brian M.M."/>
        </authorList>
    </citation>
    <scope>NUCLEOTIDE SEQUENCE [LARGE SCALE GENOMIC DNA]</scope>
    <source>
        <strain evidence="4 5">NRRL 13137</strain>
    </source>
</reference>
<evidence type="ECO:0000256" key="2">
    <source>
        <dbReference type="SAM" id="MobiDB-lite"/>
    </source>
</evidence>
<dbReference type="FunFam" id="3.30.2300.10:FF:000001">
    <property type="entry name" value="THUMP domain-containing protein 1"/>
    <property type="match status" value="1"/>
</dbReference>
<dbReference type="Proteomes" id="UP000037505">
    <property type="component" value="Unassembled WGS sequence"/>
</dbReference>
<dbReference type="CDD" id="cd11717">
    <property type="entry name" value="THUMP_THUMPD1_like"/>
    <property type="match status" value="1"/>
</dbReference>
<dbReference type="AlphaFoldDB" id="A0A0L1IQV8"/>
<dbReference type="PROSITE" id="PS51165">
    <property type="entry name" value="THUMP"/>
    <property type="match status" value="1"/>
</dbReference>
<dbReference type="InterPro" id="IPR040183">
    <property type="entry name" value="THUMPD1-like"/>
</dbReference>
<dbReference type="SMART" id="SM00981">
    <property type="entry name" value="THUMP"/>
    <property type="match status" value="1"/>
</dbReference>
<feature type="region of interest" description="Disordered" evidence="2">
    <location>
        <begin position="1"/>
        <end position="34"/>
    </location>
</feature>
<accession>A0A0L1IQV8</accession>
<dbReference type="GO" id="GO:0006400">
    <property type="term" value="P:tRNA modification"/>
    <property type="evidence" value="ECO:0007669"/>
    <property type="project" value="InterPro"/>
</dbReference>
<dbReference type="RefSeq" id="XP_015402698.1">
    <property type="nucleotide sequence ID" value="XM_015554503.1"/>
</dbReference>
<dbReference type="EMBL" id="JNOM01000410">
    <property type="protein sequence ID" value="KNG81775.1"/>
    <property type="molecule type" value="Genomic_DNA"/>
</dbReference>
<proteinExistence type="predicted"/>
<dbReference type="PANTHER" id="PTHR13452:SF10">
    <property type="entry name" value="THUMP DOMAIN-CONTAINING PROTEIN 1"/>
    <property type="match status" value="1"/>
</dbReference>
<dbReference type="OrthoDB" id="367221at2759"/>
<keyword evidence="5" id="KW-1185">Reference proteome</keyword>
<keyword evidence="1" id="KW-0694">RNA-binding</keyword>
<evidence type="ECO:0000259" key="3">
    <source>
        <dbReference type="PROSITE" id="PS51165"/>
    </source>
</evidence>
<feature type="compositionally biased region" description="Basic residues" evidence="2">
    <location>
        <begin position="17"/>
        <end position="30"/>
    </location>
</feature>
<dbReference type="STRING" id="1509407.A0A0L1IQV8"/>
<feature type="domain" description="THUMP" evidence="3">
    <location>
        <begin position="157"/>
        <end position="262"/>
    </location>
</feature>
<evidence type="ECO:0000256" key="1">
    <source>
        <dbReference type="PROSITE-ProRule" id="PRU00529"/>
    </source>
</evidence>
<dbReference type="GeneID" id="26811051"/>
<gene>
    <name evidence="4" type="ORF">ANOM_009247</name>
</gene>
<dbReference type="Pfam" id="PF02926">
    <property type="entry name" value="THUMP"/>
    <property type="match status" value="1"/>
</dbReference>
<dbReference type="InterPro" id="IPR004114">
    <property type="entry name" value="THUMP_dom"/>
</dbReference>
<dbReference type="GO" id="GO:0003723">
    <property type="term" value="F:RNA binding"/>
    <property type="evidence" value="ECO:0007669"/>
    <property type="project" value="UniProtKB-UniRule"/>
</dbReference>
<dbReference type="SUPFAM" id="SSF143437">
    <property type="entry name" value="THUMP domain-like"/>
    <property type="match status" value="1"/>
</dbReference>
<dbReference type="Gene3D" id="3.30.2300.10">
    <property type="entry name" value="THUMP superfamily"/>
    <property type="match status" value="1"/>
</dbReference>
<comment type="caution">
    <text evidence="4">The sequence shown here is derived from an EMBL/GenBank/DDBJ whole genome shotgun (WGS) entry which is preliminary data.</text>
</comment>
<name>A0A0L1IQV8_ASPN3</name>
<dbReference type="PANTHER" id="PTHR13452">
    <property type="entry name" value="THUMP DOMAIN CONTAINING PROTEIN 1-RELATED"/>
    <property type="match status" value="1"/>
</dbReference>
<protein>
    <submittedName>
        <fullName evidence="4">THUMP domain protein</fullName>
    </submittedName>
</protein>
<organism evidence="4 5">
    <name type="scientific">Aspergillus nomiae NRRL (strain ATCC 15546 / NRRL 13137 / CBS 260.88 / M93)</name>
    <dbReference type="NCBI Taxonomy" id="1509407"/>
    <lineage>
        <taxon>Eukaryota</taxon>
        <taxon>Fungi</taxon>
        <taxon>Dikarya</taxon>
        <taxon>Ascomycota</taxon>
        <taxon>Pezizomycotina</taxon>
        <taxon>Eurotiomycetes</taxon>
        <taxon>Eurotiomycetidae</taxon>
        <taxon>Eurotiales</taxon>
        <taxon>Aspergillaceae</taxon>
        <taxon>Aspergillus</taxon>
        <taxon>Aspergillus subgen. Circumdati</taxon>
    </lineage>
</organism>
<sequence length="293" mass="32449">MAGTGKRTMPDNSSQSSKRRKGGSNWHKRQNGNSGIESGDWGVFVSCEIGKEGKCISEVLDLFSQQYSGLFNCAADICPAHQSIETPDAGGQGGDSSSEDEDDIEAQIRKEVEGLKPSSAKPRQFQPIRLDIPCVSFIRFDKSIDPEKLVHQICVDAHANPSKKRSRYIQRMTPVKSIRKTLSVDLEAFAREILKPHFHSGGGPKKFAIRPAIRRNQKFDRDSLIKTVASVVGPEHSVDLENYDLVILVDIIQNVIGMSVAGSDYEKLKRYNLAELYKPAPSSQEVESKQSTD</sequence>
<evidence type="ECO:0000313" key="4">
    <source>
        <dbReference type="EMBL" id="KNG81775.1"/>
    </source>
</evidence>
<feature type="region of interest" description="Disordered" evidence="2">
    <location>
        <begin position="84"/>
        <end position="103"/>
    </location>
</feature>
<evidence type="ECO:0000313" key="5">
    <source>
        <dbReference type="Proteomes" id="UP000037505"/>
    </source>
</evidence>